<evidence type="ECO:0008006" key="4">
    <source>
        <dbReference type="Google" id="ProtNLM"/>
    </source>
</evidence>
<feature type="signal peptide" evidence="1">
    <location>
        <begin position="1"/>
        <end position="17"/>
    </location>
</feature>
<dbReference type="Proteomes" id="UP000053676">
    <property type="component" value="Unassembled WGS sequence"/>
</dbReference>
<proteinExistence type="predicted"/>
<dbReference type="EMBL" id="KI660312">
    <property type="protein sequence ID" value="ETN75132.1"/>
    <property type="molecule type" value="Genomic_DNA"/>
</dbReference>
<name>W2T2C5_NECAM</name>
<reference evidence="3" key="1">
    <citation type="journal article" date="2014" name="Nat. Genet.">
        <title>Genome of the human hookworm Necator americanus.</title>
        <authorList>
            <person name="Tang Y.T."/>
            <person name="Gao X."/>
            <person name="Rosa B.A."/>
            <person name="Abubucker S."/>
            <person name="Hallsworth-Pepin K."/>
            <person name="Martin J."/>
            <person name="Tyagi R."/>
            <person name="Heizer E."/>
            <person name="Zhang X."/>
            <person name="Bhonagiri-Palsikar V."/>
            <person name="Minx P."/>
            <person name="Warren W.C."/>
            <person name="Wang Q."/>
            <person name="Zhan B."/>
            <person name="Hotez P.J."/>
            <person name="Sternberg P.W."/>
            <person name="Dougall A."/>
            <person name="Gaze S.T."/>
            <person name="Mulvenna J."/>
            <person name="Sotillo J."/>
            <person name="Ranganathan S."/>
            <person name="Rabelo E.M."/>
            <person name="Wilson R.K."/>
            <person name="Felgner P.L."/>
            <person name="Bethony J."/>
            <person name="Hawdon J.M."/>
            <person name="Gasser R.B."/>
            <person name="Loukas A."/>
            <person name="Mitreva M."/>
        </authorList>
    </citation>
    <scope>NUCLEOTIDE SEQUENCE [LARGE SCALE GENOMIC DNA]</scope>
</reference>
<dbReference type="KEGG" id="nai:NECAME_03855"/>
<dbReference type="AlphaFoldDB" id="W2T2C5"/>
<dbReference type="OrthoDB" id="5877761at2759"/>
<evidence type="ECO:0000256" key="1">
    <source>
        <dbReference type="SAM" id="SignalP"/>
    </source>
</evidence>
<gene>
    <name evidence="2" type="ORF">NECAME_03855</name>
</gene>
<evidence type="ECO:0000313" key="3">
    <source>
        <dbReference type="Proteomes" id="UP000053676"/>
    </source>
</evidence>
<sequence>MGMWLCLFAILPILVDGKALATTDTKTENYSLSWTYDDPSSDMVFKIVARSKMKNFWAGFFMGDDQPEDSIGAFVRNGQIGLMDAHMNGSDIHLDNITNEQDLLGLKECIGREKLKGNENVG</sequence>
<organism evidence="2 3">
    <name type="scientific">Necator americanus</name>
    <name type="common">Human hookworm</name>
    <dbReference type="NCBI Taxonomy" id="51031"/>
    <lineage>
        <taxon>Eukaryota</taxon>
        <taxon>Metazoa</taxon>
        <taxon>Ecdysozoa</taxon>
        <taxon>Nematoda</taxon>
        <taxon>Chromadorea</taxon>
        <taxon>Rhabditida</taxon>
        <taxon>Rhabditina</taxon>
        <taxon>Rhabditomorpha</taxon>
        <taxon>Strongyloidea</taxon>
        <taxon>Ancylostomatidae</taxon>
        <taxon>Bunostominae</taxon>
        <taxon>Necator</taxon>
    </lineage>
</organism>
<keyword evidence="1" id="KW-0732">Signal</keyword>
<feature type="chain" id="PRO_5004826301" description="DOMON domain-containing protein" evidence="1">
    <location>
        <begin position="18"/>
        <end position="122"/>
    </location>
</feature>
<protein>
    <recommendedName>
        <fullName evidence="4">DOMON domain-containing protein</fullName>
    </recommendedName>
</protein>
<evidence type="ECO:0000313" key="2">
    <source>
        <dbReference type="EMBL" id="ETN75132.1"/>
    </source>
</evidence>
<keyword evidence="3" id="KW-1185">Reference proteome</keyword>
<accession>W2T2C5</accession>